<keyword evidence="2" id="KW-1185">Reference proteome</keyword>
<evidence type="ECO:0000313" key="2">
    <source>
        <dbReference type="Proteomes" id="UP000694864"/>
    </source>
</evidence>
<organism evidence="2 3">
    <name type="scientific">Camelina sativa</name>
    <name type="common">False flax</name>
    <name type="synonym">Myagrum sativum</name>
    <dbReference type="NCBI Taxonomy" id="90675"/>
    <lineage>
        <taxon>Eukaryota</taxon>
        <taxon>Viridiplantae</taxon>
        <taxon>Streptophyta</taxon>
        <taxon>Embryophyta</taxon>
        <taxon>Tracheophyta</taxon>
        <taxon>Spermatophyta</taxon>
        <taxon>Magnoliopsida</taxon>
        <taxon>eudicotyledons</taxon>
        <taxon>Gunneridae</taxon>
        <taxon>Pentapetalae</taxon>
        <taxon>rosids</taxon>
        <taxon>malvids</taxon>
        <taxon>Brassicales</taxon>
        <taxon>Brassicaceae</taxon>
        <taxon>Camelineae</taxon>
        <taxon>Camelina</taxon>
    </lineage>
</organism>
<dbReference type="PANTHER" id="PTHR11439:SF515">
    <property type="entry name" value="GAG-POL POLYPROTEIN"/>
    <property type="match status" value="1"/>
</dbReference>
<dbReference type="RefSeq" id="XP_019100948.1">
    <property type="nucleotide sequence ID" value="XM_019245403.1"/>
</dbReference>
<accession>A0ABM1RPL0</accession>
<proteinExistence type="predicted"/>
<protein>
    <submittedName>
        <fullName evidence="3">Uncharacterized protein LOC109132933</fullName>
    </submittedName>
</protein>
<evidence type="ECO:0000259" key="1">
    <source>
        <dbReference type="Pfam" id="PF07727"/>
    </source>
</evidence>
<name>A0ABM1RPL0_CAMSA</name>
<gene>
    <name evidence="3" type="primary">LOC109132933</name>
</gene>
<dbReference type="PANTHER" id="PTHR11439">
    <property type="entry name" value="GAG-POL-RELATED RETROTRANSPOSON"/>
    <property type="match status" value="1"/>
</dbReference>
<dbReference type="Pfam" id="PF07727">
    <property type="entry name" value="RVT_2"/>
    <property type="match status" value="1"/>
</dbReference>
<dbReference type="InterPro" id="IPR013103">
    <property type="entry name" value="RVT_2"/>
</dbReference>
<reference evidence="2" key="1">
    <citation type="journal article" date="2014" name="Nat. Commun.">
        <title>The emerging biofuel crop Camelina sativa retains a highly undifferentiated hexaploid genome structure.</title>
        <authorList>
            <person name="Kagale S."/>
            <person name="Koh C."/>
            <person name="Nixon J."/>
            <person name="Bollina V."/>
            <person name="Clarke W.E."/>
            <person name="Tuteja R."/>
            <person name="Spillane C."/>
            <person name="Robinson S.J."/>
            <person name="Links M.G."/>
            <person name="Clarke C."/>
            <person name="Higgins E.E."/>
            <person name="Huebert T."/>
            <person name="Sharpe A.G."/>
            <person name="Parkin I.A."/>
        </authorList>
    </citation>
    <scope>NUCLEOTIDE SEQUENCE [LARGE SCALE GENOMIC DNA]</scope>
    <source>
        <strain evidence="2">cv. DH55</strain>
    </source>
</reference>
<feature type="domain" description="Reverse transcriptase Ty1/copia-type" evidence="1">
    <location>
        <begin position="1"/>
        <end position="49"/>
    </location>
</feature>
<dbReference type="Proteomes" id="UP000694864">
    <property type="component" value="Chromosome 5"/>
</dbReference>
<evidence type="ECO:0000313" key="3">
    <source>
        <dbReference type="RefSeq" id="XP_019100948.1"/>
    </source>
</evidence>
<sequence length="180" mass="20649">MSDLGKLTYYLGIEVLQEKDGIMLRQESYVKKILAETGMSECNYVLVPREFGLELCKAKHEQSIDEKRYRRTIGCLRYLLHTRPDLSYPVGVLSRYLQEPRESHGVALKQVLRYLRGTTSHGFYFKRGNKTGLVGFSDSSLSVDLDNGRSTAGHIFYFNECPITWCFQKQQVVALSFCEA</sequence>
<dbReference type="GeneID" id="109132933"/>
<reference evidence="3" key="2">
    <citation type="submission" date="2025-08" db="UniProtKB">
        <authorList>
            <consortium name="RefSeq"/>
        </authorList>
    </citation>
    <scope>IDENTIFICATION</scope>
    <source>
        <tissue evidence="3">Leaf</tissue>
    </source>
</reference>